<keyword evidence="7" id="KW-1133">Transmembrane helix</keyword>
<keyword evidence="7" id="KW-0472">Membrane</keyword>
<dbReference type="STRING" id="7868.ENSCMIP00000026678"/>
<dbReference type="InterPro" id="IPR000033">
    <property type="entry name" value="LDLR_classB_rpt"/>
</dbReference>
<dbReference type="Gene3D" id="2.120.10.30">
    <property type="entry name" value="TolB, C-terminal domain"/>
    <property type="match status" value="1"/>
</dbReference>
<dbReference type="FunFam" id="2.120.10.30:FF:000241">
    <property type="entry name" value="Low-density lipoprotein receptor-related protein 6"/>
    <property type="match status" value="1"/>
</dbReference>
<keyword evidence="2" id="KW-0732">Signal</keyword>
<dbReference type="SMART" id="SM00135">
    <property type="entry name" value="LY"/>
    <property type="match status" value="4"/>
</dbReference>
<evidence type="ECO:0000256" key="7">
    <source>
        <dbReference type="SAM" id="Phobius"/>
    </source>
</evidence>
<evidence type="ECO:0000256" key="6">
    <source>
        <dbReference type="PROSITE-ProRule" id="PRU00461"/>
    </source>
</evidence>
<dbReference type="PANTHER" id="PTHR46513:SF13">
    <property type="entry name" value="EGF-LIKE DOMAIN-CONTAINING PROTEIN"/>
    <property type="match status" value="1"/>
</dbReference>
<dbReference type="InterPro" id="IPR050778">
    <property type="entry name" value="Cueball_EGF_LRP_Nidogen"/>
</dbReference>
<dbReference type="AlphaFoldDB" id="A0A4W3IJ01"/>
<reference evidence="8" key="4">
    <citation type="submission" date="2025-08" db="UniProtKB">
        <authorList>
            <consortium name="Ensembl"/>
        </authorList>
    </citation>
    <scope>IDENTIFICATION</scope>
</reference>
<evidence type="ECO:0000256" key="4">
    <source>
        <dbReference type="ARBA" id="ARBA00023157"/>
    </source>
</evidence>
<proteinExistence type="predicted"/>
<feature type="repeat" description="LDL-receptor class B" evidence="6">
    <location>
        <begin position="163"/>
        <end position="207"/>
    </location>
</feature>
<keyword evidence="1" id="KW-0245">EGF-like domain</keyword>
<evidence type="ECO:0000256" key="3">
    <source>
        <dbReference type="ARBA" id="ARBA00022737"/>
    </source>
</evidence>
<reference evidence="9" key="3">
    <citation type="journal article" date="2014" name="Nature">
        <title>Elephant shark genome provides unique insights into gnathostome evolution.</title>
        <authorList>
            <consortium name="International Elephant Shark Genome Sequencing Consortium"/>
            <person name="Venkatesh B."/>
            <person name="Lee A.P."/>
            <person name="Ravi V."/>
            <person name="Maurya A.K."/>
            <person name="Lian M.M."/>
            <person name="Swann J.B."/>
            <person name="Ohta Y."/>
            <person name="Flajnik M.F."/>
            <person name="Sutoh Y."/>
            <person name="Kasahara M."/>
            <person name="Hoon S."/>
            <person name="Gangu V."/>
            <person name="Roy S.W."/>
            <person name="Irimia M."/>
            <person name="Korzh V."/>
            <person name="Kondrychyn I."/>
            <person name="Lim Z.W."/>
            <person name="Tay B.H."/>
            <person name="Tohari S."/>
            <person name="Kong K.W."/>
            <person name="Ho S."/>
            <person name="Lorente-Galdos B."/>
            <person name="Quilez J."/>
            <person name="Marques-Bonet T."/>
            <person name="Raney B.J."/>
            <person name="Ingham P.W."/>
            <person name="Tay A."/>
            <person name="Hillier L.W."/>
            <person name="Minx P."/>
            <person name="Boehm T."/>
            <person name="Wilson R.K."/>
            <person name="Brenner S."/>
            <person name="Warren W.C."/>
        </authorList>
    </citation>
    <scope>NUCLEOTIDE SEQUENCE [LARGE SCALE GENOMIC DNA]</scope>
</reference>
<sequence>MKKEYVRLVSTLKNVVALDVDVAANVIYWFQADPVLPPPPPPSASLDQASDPARHVTLIERDLHTPQRLALDWIHGNIYWTDSGIGTISVASTDGSRRRTLLNTQLGEPRAIAVDPSHGFVYWSDWSDPAKIERAGLNGGDRQPLVTESIECPNGITLDVLNERLYWVDSKLHTLSGIDLNGGNRKLLLSSAEYLRHPFSLAVFEDTLYWTDVERAAVFSVNRLTGGDVTSLAENLNSPQDIVILHQLTQPTVVNFCEHGVVNGGCEYLCLPAPRINVHSARYTCACSDHAMLAADMRTYSGLFTASTVSPSQAGTADPTSTSHRECPCLCSHSPRSWLHARSHTTLSALTLTLAHCDLSSGPGSGEHSPTASSTGAIVGIIIPIVVLILIILAGFLIWRNWRKRNTKSMNFDNPVYRKSLSGEETGQAGVSGHIGHVYPARVALSLEDDGLP</sequence>
<name>A0A4W3IJ01_CALMI</name>
<reference evidence="9" key="1">
    <citation type="journal article" date="2006" name="Science">
        <title>Ancient noncoding elements conserved in the human genome.</title>
        <authorList>
            <person name="Venkatesh B."/>
            <person name="Kirkness E.F."/>
            <person name="Loh Y.H."/>
            <person name="Halpern A.L."/>
            <person name="Lee A.P."/>
            <person name="Johnson J."/>
            <person name="Dandona N."/>
            <person name="Viswanathan L.D."/>
            <person name="Tay A."/>
            <person name="Venter J.C."/>
            <person name="Strausberg R.L."/>
            <person name="Brenner S."/>
        </authorList>
    </citation>
    <scope>NUCLEOTIDE SEQUENCE [LARGE SCALE GENOMIC DNA]</scope>
</reference>
<feature type="repeat" description="LDL-receptor class B" evidence="6">
    <location>
        <begin position="119"/>
        <end position="162"/>
    </location>
</feature>
<keyword evidence="3" id="KW-0677">Repeat</keyword>
<accession>A0A4W3IJ01</accession>
<dbReference type="GO" id="GO:0005886">
    <property type="term" value="C:plasma membrane"/>
    <property type="evidence" value="ECO:0007669"/>
    <property type="project" value="TreeGrafter"/>
</dbReference>
<dbReference type="GO" id="GO:0060070">
    <property type="term" value="P:canonical Wnt signaling pathway"/>
    <property type="evidence" value="ECO:0007669"/>
    <property type="project" value="TreeGrafter"/>
</dbReference>
<dbReference type="GeneTree" id="ENSGT00940000154819"/>
<dbReference type="Pfam" id="PF00058">
    <property type="entry name" value="Ldl_recept_b"/>
    <property type="match status" value="4"/>
</dbReference>
<dbReference type="InParanoid" id="A0A4W3IJ01"/>
<dbReference type="GO" id="GO:0042813">
    <property type="term" value="F:Wnt receptor activity"/>
    <property type="evidence" value="ECO:0007669"/>
    <property type="project" value="TreeGrafter"/>
</dbReference>
<evidence type="ECO:0000256" key="5">
    <source>
        <dbReference type="ARBA" id="ARBA00023180"/>
    </source>
</evidence>
<dbReference type="PANTHER" id="PTHR46513">
    <property type="entry name" value="VITELLOGENIN RECEPTOR-LIKE PROTEIN-RELATED-RELATED"/>
    <property type="match status" value="1"/>
</dbReference>
<keyword evidence="5" id="KW-0325">Glycoprotein</keyword>
<keyword evidence="4" id="KW-1015">Disulfide bond</keyword>
<dbReference type="Ensembl" id="ENSCMIT00000027108.1">
    <property type="protein sequence ID" value="ENSCMIP00000026678.1"/>
    <property type="gene ID" value="ENSCMIG00000011662.1"/>
</dbReference>
<dbReference type="Proteomes" id="UP000314986">
    <property type="component" value="Unassembled WGS sequence"/>
</dbReference>
<evidence type="ECO:0000313" key="8">
    <source>
        <dbReference type="Ensembl" id="ENSCMIP00000026678.1"/>
    </source>
</evidence>
<organism evidence="8 9">
    <name type="scientific">Callorhinchus milii</name>
    <name type="common">Ghost shark</name>
    <dbReference type="NCBI Taxonomy" id="7868"/>
    <lineage>
        <taxon>Eukaryota</taxon>
        <taxon>Metazoa</taxon>
        <taxon>Chordata</taxon>
        <taxon>Craniata</taxon>
        <taxon>Vertebrata</taxon>
        <taxon>Chondrichthyes</taxon>
        <taxon>Holocephali</taxon>
        <taxon>Chimaeriformes</taxon>
        <taxon>Callorhinchidae</taxon>
        <taxon>Callorhinchus</taxon>
    </lineage>
</organism>
<evidence type="ECO:0000256" key="1">
    <source>
        <dbReference type="ARBA" id="ARBA00022536"/>
    </source>
</evidence>
<keyword evidence="7" id="KW-0812">Transmembrane</keyword>
<keyword evidence="9" id="KW-1185">Reference proteome</keyword>
<dbReference type="OMA" id="LNERLYW"/>
<evidence type="ECO:0000313" key="9">
    <source>
        <dbReference type="Proteomes" id="UP000314986"/>
    </source>
</evidence>
<dbReference type="Gene3D" id="2.10.25.10">
    <property type="entry name" value="Laminin"/>
    <property type="match status" value="1"/>
</dbReference>
<dbReference type="GO" id="GO:0017147">
    <property type="term" value="F:Wnt-protein binding"/>
    <property type="evidence" value="ECO:0007669"/>
    <property type="project" value="TreeGrafter"/>
</dbReference>
<evidence type="ECO:0000256" key="2">
    <source>
        <dbReference type="ARBA" id="ARBA00022729"/>
    </source>
</evidence>
<reference evidence="8" key="5">
    <citation type="submission" date="2025-09" db="UniProtKB">
        <authorList>
            <consortium name="Ensembl"/>
        </authorList>
    </citation>
    <scope>IDENTIFICATION</scope>
</reference>
<feature type="transmembrane region" description="Helical" evidence="7">
    <location>
        <begin position="377"/>
        <end position="399"/>
    </location>
</feature>
<dbReference type="InterPro" id="IPR011042">
    <property type="entry name" value="6-blade_b-propeller_TolB-like"/>
</dbReference>
<protein>
    <submittedName>
        <fullName evidence="8">Uncharacterized protein</fullName>
    </submittedName>
</protein>
<reference evidence="9" key="2">
    <citation type="journal article" date="2007" name="PLoS Biol.">
        <title>Survey sequencing and comparative analysis of the elephant shark (Callorhinchus milii) genome.</title>
        <authorList>
            <person name="Venkatesh B."/>
            <person name="Kirkness E.F."/>
            <person name="Loh Y.H."/>
            <person name="Halpern A.L."/>
            <person name="Lee A.P."/>
            <person name="Johnson J."/>
            <person name="Dandona N."/>
            <person name="Viswanathan L.D."/>
            <person name="Tay A."/>
            <person name="Venter J.C."/>
            <person name="Strausberg R.L."/>
            <person name="Brenner S."/>
        </authorList>
    </citation>
    <scope>NUCLEOTIDE SEQUENCE [LARGE SCALE GENOMIC DNA]</scope>
</reference>
<dbReference type="SUPFAM" id="SSF63825">
    <property type="entry name" value="YWTD domain"/>
    <property type="match status" value="1"/>
</dbReference>
<feature type="repeat" description="LDL-receptor class B" evidence="6">
    <location>
        <begin position="76"/>
        <end position="118"/>
    </location>
</feature>
<dbReference type="PROSITE" id="PS51120">
    <property type="entry name" value="LDLRB"/>
    <property type="match status" value="3"/>
</dbReference>